<organism evidence="2 3">
    <name type="scientific">Echinicola pacifica</name>
    <dbReference type="NCBI Taxonomy" id="346377"/>
    <lineage>
        <taxon>Bacteria</taxon>
        <taxon>Pseudomonadati</taxon>
        <taxon>Bacteroidota</taxon>
        <taxon>Cytophagia</taxon>
        <taxon>Cytophagales</taxon>
        <taxon>Cyclobacteriaceae</taxon>
        <taxon>Echinicola</taxon>
    </lineage>
</organism>
<gene>
    <name evidence="2" type="ORF">GCM10007049_00670</name>
</gene>
<comment type="caution">
    <text evidence="2">The sequence shown here is derived from an EMBL/GenBank/DDBJ whole genome shotgun (WGS) entry which is preliminary data.</text>
</comment>
<keyword evidence="3" id="KW-1185">Reference proteome</keyword>
<dbReference type="SUPFAM" id="SSF53448">
    <property type="entry name" value="Nucleotide-diphospho-sugar transferases"/>
    <property type="match status" value="1"/>
</dbReference>
<protein>
    <recommendedName>
        <fullName evidence="1">Glycosyltransferase 2-like domain-containing protein</fullName>
    </recommendedName>
</protein>
<sequence>MKVSIIIPTYNREKYIASAIQSVLDQSYSYNELIIIDDCSTDNTLKVVSQFQDDRIKLIRSEVNGGNAQARNQGIRHASGDLLFFLDSDDYYERSYLTEMIVFISENPENGFYWCGSNFINGDDQVYKREYWEPKFSLPGDSFFYELRIGTNNGICFRREVFDSCGYFEEKLRASVDRDFFLRISTKFSGKGYHKFLINCRIGTHSSLRKDYKYQALAYNYFLQIYKSKIKSDPVLRSWWFHKAMWLNLYNGNMKNAFNCYLNIPFNLKSTFIFLVFLVLGKSIGIRAHQAAGKKGISK</sequence>
<feature type="domain" description="Glycosyltransferase 2-like" evidence="1">
    <location>
        <begin position="4"/>
        <end position="164"/>
    </location>
</feature>
<dbReference type="InterPro" id="IPR029044">
    <property type="entry name" value="Nucleotide-diphossugar_trans"/>
</dbReference>
<name>A0A918UIP5_9BACT</name>
<evidence type="ECO:0000259" key="1">
    <source>
        <dbReference type="Pfam" id="PF00535"/>
    </source>
</evidence>
<dbReference type="PANTHER" id="PTHR43685">
    <property type="entry name" value="GLYCOSYLTRANSFERASE"/>
    <property type="match status" value="1"/>
</dbReference>
<accession>A0A918UIP5</accession>
<dbReference type="PANTHER" id="PTHR43685:SF2">
    <property type="entry name" value="GLYCOSYLTRANSFERASE 2-LIKE DOMAIN-CONTAINING PROTEIN"/>
    <property type="match status" value="1"/>
</dbReference>
<dbReference type="InterPro" id="IPR050834">
    <property type="entry name" value="Glycosyltransf_2"/>
</dbReference>
<reference evidence="2" key="2">
    <citation type="submission" date="2020-09" db="EMBL/GenBank/DDBJ databases">
        <authorList>
            <person name="Sun Q."/>
            <person name="Kim S."/>
        </authorList>
    </citation>
    <scope>NUCLEOTIDE SEQUENCE</scope>
    <source>
        <strain evidence="2">KCTC 12368</strain>
    </source>
</reference>
<proteinExistence type="predicted"/>
<dbReference type="Proteomes" id="UP000619457">
    <property type="component" value="Unassembled WGS sequence"/>
</dbReference>
<evidence type="ECO:0000313" key="2">
    <source>
        <dbReference type="EMBL" id="GGZ12832.1"/>
    </source>
</evidence>
<reference evidence="2" key="1">
    <citation type="journal article" date="2014" name="Int. J. Syst. Evol. Microbiol.">
        <title>Complete genome sequence of Corynebacterium casei LMG S-19264T (=DSM 44701T), isolated from a smear-ripened cheese.</title>
        <authorList>
            <consortium name="US DOE Joint Genome Institute (JGI-PGF)"/>
            <person name="Walter F."/>
            <person name="Albersmeier A."/>
            <person name="Kalinowski J."/>
            <person name="Ruckert C."/>
        </authorList>
    </citation>
    <scope>NUCLEOTIDE SEQUENCE</scope>
    <source>
        <strain evidence="2">KCTC 12368</strain>
    </source>
</reference>
<dbReference type="RefSeq" id="WP_018475126.1">
    <property type="nucleotide sequence ID" value="NZ_BMWX01000001.1"/>
</dbReference>
<dbReference type="InterPro" id="IPR001173">
    <property type="entry name" value="Glyco_trans_2-like"/>
</dbReference>
<dbReference type="Gene3D" id="3.90.550.10">
    <property type="entry name" value="Spore Coat Polysaccharide Biosynthesis Protein SpsA, Chain A"/>
    <property type="match status" value="1"/>
</dbReference>
<dbReference type="AlphaFoldDB" id="A0A918UIP5"/>
<evidence type="ECO:0000313" key="3">
    <source>
        <dbReference type="Proteomes" id="UP000619457"/>
    </source>
</evidence>
<dbReference type="EMBL" id="BMWX01000001">
    <property type="protein sequence ID" value="GGZ12832.1"/>
    <property type="molecule type" value="Genomic_DNA"/>
</dbReference>
<dbReference type="Pfam" id="PF00535">
    <property type="entry name" value="Glycos_transf_2"/>
    <property type="match status" value="1"/>
</dbReference>